<accession>A0A1H3FTA1</accession>
<evidence type="ECO:0000313" key="2">
    <source>
        <dbReference type="EMBL" id="SDX94160.1"/>
    </source>
</evidence>
<sequence length="431" mass="47527">MTRFRALLLGLVALFVAFVAVEYFRPQPTNWNPTFINRDKIPYGTYALYDQLPALFPGQPISTVRLPIANQLLPGLGADVNPDTTAGSTVPALRAGRASYLFINDGFFCSPLDQNALLRYAAQGSHVLITGENISGALLDSLRLELRPVLELDSLLLLRRIRLGRLPAGRGSRARTTTLTLVNPPAGAAVSYPFPAAEVAYFFRATAGSRATVLAHDASRRPVLVRVPVGRGEILLSSTPSAFSNLRLLRPATAGFAFAALSRLPAGQPVFWDEYQKQGPLGEQSLLRVLVAHEALRWALWTGLAGLALFVLFEARRRQRIIPIIKPLPNTTLLFTSTVASLYRQGSNHALIAEKKIGLFHDFLRARYHEPGLDLADESTRERLAQKAGVPRPELDELVRRMNRTLTARQVSDEELLALNRAISRFRQQAA</sequence>
<dbReference type="OrthoDB" id="1111222at2"/>
<dbReference type="RefSeq" id="WP_139255131.1">
    <property type="nucleotide sequence ID" value="NZ_FNOV01000004.1"/>
</dbReference>
<protein>
    <recommendedName>
        <fullName evidence="1">DUF4350 domain-containing protein</fullName>
    </recommendedName>
</protein>
<dbReference type="Pfam" id="PF14258">
    <property type="entry name" value="DUF4350"/>
    <property type="match status" value="1"/>
</dbReference>
<dbReference type="EMBL" id="FNOV01000004">
    <property type="protein sequence ID" value="SDX94160.1"/>
    <property type="molecule type" value="Genomic_DNA"/>
</dbReference>
<evidence type="ECO:0000313" key="3">
    <source>
        <dbReference type="Proteomes" id="UP000199249"/>
    </source>
</evidence>
<feature type="domain" description="DUF4350" evidence="1">
    <location>
        <begin position="71"/>
        <end position="259"/>
    </location>
</feature>
<keyword evidence="3" id="KW-1185">Reference proteome</keyword>
<organism evidence="2 3">
    <name type="scientific">Hymenobacter psychrophilus</name>
    <dbReference type="NCBI Taxonomy" id="651662"/>
    <lineage>
        <taxon>Bacteria</taxon>
        <taxon>Pseudomonadati</taxon>
        <taxon>Bacteroidota</taxon>
        <taxon>Cytophagia</taxon>
        <taxon>Cytophagales</taxon>
        <taxon>Hymenobacteraceae</taxon>
        <taxon>Hymenobacter</taxon>
    </lineage>
</organism>
<dbReference type="Proteomes" id="UP000199249">
    <property type="component" value="Unassembled WGS sequence"/>
</dbReference>
<dbReference type="STRING" id="651662.SAMN04488069_104217"/>
<gene>
    <name evidence="2" type="ORF">SAMN04488069_104217</name>
</gene>
<reference evidence="3" key="1">
    <citation type="submission" date="2016-10" db="EMBL/GenBank/DDBJ databases">
        <authorList>
            <person name="Varghese N."/>
            <person name="Submissions S."/>
        </authorList>
    </citation>
    <scope>NUCLEOTIDE SEQUENCE [LARGE SCALE GENOMIC DNA]</scope>
    <source>
        <strain evidence="3">CGMCC 1.8975</strain>
    </source>
</reference>
<proteinExistence type="predicted"/>
<dbReference type="AlphaFoldDB" id="A0A1H3FTA1"/>
<name>A0A1H3FTA1_9BACT</name>
<evidence type="ECO:0000259" key="1">
    <source>
        <dbReference type="Pfam" id="PF14258"/>
    </source>
</evidence>
<dbReference type="InterPro" id="IPR025646">
    <property type="entry name" value="DUF4350"/>
</dbReference>